<dbReference type="Proteomes" id="UP001059819">
    <property type="component" value="Chromosome"/>
</dbReference>
<dbReference type="InterPro" id="IPR013783">
    <property type="entry name" value="Ig-like_fold"/>
</dbReference>
<dbReference type="SMART" id="SM00642">
    <property type="entry name" value="Aamy"/>
    <property type="match status" value="1"/>
</dbReference>
<organism evidence="4 5">
    <name type="scientific">Mycoplasma cottewii</name>
    <dbReference type="NCBI Taxonomy" id="51364"/>
    <lineage>
        <taxon>Bacteria</taxon>
        <taxon>Bacillati</taxon>
        <taxon>Mycoplasmatota</taxon>
        <taxon>Mollicutes</taxon>
        <taxon>Mycoplasmataceae</taxon>
        <taxon>Mycoplasma</taxon>
    </lineage>
</organism>
<dbReference type="InterPro" id="IPR014756">
    <property type="entry name" value="Ig_E-set"/>
</dbReference>
<dbReference type="Pfam" id="PF00128">
    <property type="entry name" value="Alpha-amylase"/>
    <property type="match status" value="1"/>
</dbReference>
<keyword evidence="1 4" id="KW-0378">Hydrolase</keyword>
<evidence type="ECO:0000313" key="4">
    <source>
        <dbReference type="EMBL" id="UWD34895.1"/>
    </source>
</evidence>
<evidence type="ECO:0000256" key="2">
    <source>
        <dbReference type="ARBA" id="ARBA00023295"/>
    </source>
</evidence>
<dbReference type="SUPFAM" id="SSF81296">
    <property type="entry name" value="E set domains"/>
    <property type="match status" value="1"/>
</dbReference>
<gene>
    <name evidence="4" type="ORF">NX779_03755</name>
</gene>
<dbReference type="CDD" id="cd02857">
    <property type="entry name" value="E_set_CDase_PDE_N"/>
    <property type="match status" value="1"/>
</dbReference>
<feature type="domain" description="Glycosyl hydrolase family 13 catalytic" evidence="3">
    <location>
        <begin position="142"/>
        <end position="508"/>
    </location>
</feature>
<dbReference type="SUPFAM" id="SSF51445">
    <property type="entry name" value="(Trans)glycosidases"/>
    <property type="match status" value="1"/>
</dbReference>
<name>A0ABY5TW39_9MOLU</name>
<dbReference type="RefSeq" id="WP_259430078.1">
    <property type="nucleotide sequence ID" value="NZ_CP103424.1"/>
</dbReference>
<dbReference type="PANTHER" id="PTHR10357:SF210">
    <property type="entry name" value="MALTODEXTRIN GLUCOSIDASE"/>
    <property type="match status" value="1"/>
</dbReference>
<dbReference type="InterPro" id="IPR045857">
    <property type="entry name" value="O16G_dom_2"/>
</dbReference>
<keyword evidence="2" id="KW-0326">Glycosidase</keyword>
<dbReference type="SUPFAM" id="SSF51011">
    <property type="entry name" value="Glycosyl hydrolase domain"/>
    <property type="match status" value="1"/>
</dbReference>
<dbReference type="PANTHER" id="PTHR10357">
    <property type="entry name" value="ALPHA-AMYLASE FAMILY MEMBER"/>
    <property type="match status" value="1"/>
</dbReference>
<evidence type="ECO:0000313" key="5">
    <source>
        <dbReference type="Proteomes" id="UP001059819"/>
    </source>
</evidence>
<dbReference type="Gene3D" id="3.20.20.80">
    <property type="entry name" value="Glycosidases"/>
    <property type="match status" value="1"/>
</dbReference>
<evidence type="ECO:0000256" key="1">
    <source>
        <dbReference type="ARBA" id="ARBA00022801"/>
    </source>
</evidence>
<reference evidence="4" key="1">
    <citation type="submission" date="2022-08" db="EMBL/GenBank/DDBJ databases">
        <title>Complete genome sequence of Mycoplasma cottewii type strain VIS.</title>
        <authorList>
            <person name="Spergser J."/>
        </authorList>
    </citation>
    <scope>NUCLEOTIDE SEQUENCE</scope>
    <source>
        <strain evidence="4">VIS</strain>
    </source>
</reference>
<dbReference type="Gene3D" id="3.90.400.10">
    <property type="entry name" value="Oligo-1,6-glucosidase, Domain 2"/>
    <property type="match status" value="1"/>
</dbReference>
<dbReference type="CDD" id="cd11338">
    <property type="entry name" value="AmyAc_CMD"/>
    <property type="match status" value="1"/>
</dbReference>
<accession>A0ABY5TW39</accession>
<evidence type="ECO:0000259" key="3">
    <source>
        <dbReference type="SMART" id="SM00642"/>
    </source>
</evidence>
<dbReference type="InterPro" id="IPR006047">
    <property type="entry name" value="GH13_cat_dom"/>
</dbReference>
<dbReference type="Pfam" id="PF02903">
    <property type="entry name" value="Alpha-amylase_N"/>
    <property type="match status" value="1"/>
</dbReference>
<proteinExistence type="predicted"/>
<dbReference type="Gene3D" id="2.60.40.10">
    <property type="entry name" value="Immunoglobulins"/>
    <property type="match status" value="1"/>
</dbReference>
<sequence>MSAIEKSAILHIPKSNMAYCYDENTIHLLLRTKKDNIKEVIVHNGDIFNWDDDLKPSHMRKIRSNNIYDFWFVELHPKYKRVAYFFELTGVDGDKCLYNEKSIYPIEYYWKVRIENQFRFPWMHPEDINKSPEWVKDIIWYQIFPERFANGDPSINPENTLEWNSAYPTDKNFFGGDLKGIIDHLDHLVEIGVSGLYLCPIFTAKTNHKYDTIDYFEIDPNFGDKETFKKLVDECHKRGIKVMLDAVFNHFGYWHPFWQDVLENQEKSKYKDWFYINKFPVERMDESLTENKDLNLPYHAFSFTGFMPKLNTANVEVRKYLLDVAKYWVEEFDIDGWRLDVANEISHDFWRDFRKAVNKEKRTYILGEIWNDSNVWLQGDQFDGVMNYTLTSSIIDYVGKRNMSTDEFKEHINSFLVQYPANVLPAMYNCLDSHDTARFLTTCQNNVDRYKLAYSILFTFIGSPSIYYGDEIGIDGEHDPGSRKCMIWDKSQWNLDIFDHIKKLVKLRKNHPVLGSYGDLEFGSCDISQDYLEYFRSDKDNQYVVMINNSEHETLNVDHLDLENKIELLTDEIQLNKVVSLKPLSMKIFKIK</sequence>
<dbReference type="InterPro" id="IPR017853">
    <property type="entry name" value="GH"/>
</dbReference>
<keyword evidence="5" id="KW-1185">Reference proteome</keyword>
<dbReference type="EMBL" id="CP103424">
    <property type="protein sequence ID" value="UWD34895.1"/>
    <property type="molecule type" value="Genomic_DNA"/>
</dbReference>
<dbReference type="InterPro" id="IPR004185">
    <property type="entry name" value="Glyco_hydro_13_lg-like_dom"/>
</dbReference>
<protein>
    <submittedName>
        <fullName evidence="4">Glycoside hydrolase family 13 protein</fullName>
    </submittedName>
</protein>
<dbReference type="GO" id="GO:0016787">
    <property type="term" value="F:hydrolase activity"/>
    <property type="evidence" value="ECO:0007669"/>
    <property type="project" value="UniProtKB-KW"/>
</dbReference>